<dbReference type="PANTHER" id="PTHR44103">
    <property type="entry name" value="PROPROTEIN CONVERTASE P"/>
    <property type="match status" value="1"/>
</dbReference>
<evidence type="ECO:0000313" key="3">
    <source>
        <dbReference type="EMBL" id="MFI0573564.1"/>
    </source>
</evidence>
<gene>
    <name evidence="3" type="ORF">ACH3YB_18255</name>
</gene>
<comment type="caution">
    <text evidence="3">The sequence shown here is derived from an EMBL/GenBank/DDBJ whole genome shotgun (WGS) entry which is preliminary data.</text>
</comment>
<evidence type="ECO:0000256" key="1">
    <source>
        <dbReference type="ARBA" id="ARBA00022729"/>
    </source>
</evidence>
<keyword evidence="4" id="KW-1185">Reference proteome</keyword>
<dbReference type="EMBL" id="JBIQWK010000004">
    <property type="protein sequence ID" value="MFI0573564.1"/>
    <property type="molecule type" value="Genomic_DNA"/>
</dbReference>
<dbReference type="InterPro" id="IPR013517">
    <property type="entry name" value="FG-GAP"/>
</dbReference>
<keyword evidence="1 2" id="KW-0732">Signal</keyword>
<organism evidence="3 4">
    <name type="scientific">Streptomyces tendae</name>
    <dbReference type="NCBI Taxonomy" id="1932"/>
    <lineage>
        <taxon>Bacteria</taxon>
        <taxon>Bacillati</taxon>
        <taxon>Actinomycetota</taxon>
        <taxon>Actinomycetes</taxon>
        <taxon>Kitasatosporales</taxon>
        <taxon>Streptomycetaceae</taxon>
        <taxon>Streptomyces</taxon>
    </lineage>
</organism>
<dbReference type="InterPro" id="IPR028994">
    <property type="entry name" value="Integrin_alpha_N"/>
</dbReference>
<feature type="signal peptide" evidence="2">
    <location>
        <begin position="1"/>
        <end position="34"/>
    </location>
</feature>
<dbReference type="SUPFAM" id="SSF69318">
    <property type="entry name" value="Integrin alpha N-terminal domain"/>
    <property type="match status" value="1"/>
</dbReference>
<dbReference type="RefSeq" id="WP_398352086.1">
    <property type="nucleotide sequence ID" value="NZ_JBIQWK010000004.1"/>
</dbReference>
<evidence type="ECO:0000256" key="2">
    <source>
        <dbReference type="SAM" id="SignalP"/>
    </source>
</evidence>
<reference evidence="3 4" key="1">
    <citation type="submission" date="2024-10" db="EMBL/GenBank/DDBJ databases">
        <authorList>
            <person name="Wannawong T."/>
            <person name="Kuncharoen N."/>
            <person name="Mhuantong W."/>
        </authorList>
    </citation>
    <scope>NUCLEOTIDE SEQUENCE [LARGE SCALE GENOMIC DNA]</scope>
    <source>
        <strain evidence="3 4">CALK1-4</strain>
    </source>
</reference>
<evidence type="ECO:0000313" key="4">
    <source>
        <dbReference type="Proteomes" id="UP001610810"/>
    </source>
</evidence>
<proteinExistence type="predicted"/>
<accession>A0ABW7S541</accession>
<dbReference type="SUPFAM" id="SSF82171">
    <property type="entry name" value="DPP6 N-terminal domain-like"/>
    <property type="match status" value="1"/>
</dbReference>
<dbReference type="Proteomes" id="UP001610810">
    <property type="component" value="Unassembled WGS sequence"/>
</dbReference>
<dbReference type="Pfam" id="PF13517">
    <property type="entry name" value="FG-GAP_3"/>
    <property type="match status" value="2"/>
</dbReference>
<feature type="chain" id="PRO_5046795256" evidence="2">
    <location>
        <begin position="35"/>
        <end position="733"/>
    </location>
</feature>
<name>A0ABW7S541_STRTE</name>
<dbReference type="PANTHER" id="PTHR44103:SF1">
    <property type="entry name" value="PROPROTEIN CONVERTASE P"/>
    <property type="match status" value="1"/>
</dbReference>
<protein>
    <submittedName>
        <fullName evidence="3">FG-GAP repeat domain-containing protein</fullName>
    </submittedName>
</protein>
<sequence length="733" mass="75916">MSHARPSGRRFAAAVTVVLAVTAGLTGTPGPAQAASPAPAATTVRQAGAESVAAFPAGHAIEAVTESGYLTRDPSASARSWVRASDGAVTALPDGTSVAPTGAGDLLAMSTGSEAWLQDAPTGGQIFKVRFEDGGGTGAYAGAAGRALFSTAARAEGGIDVRMHTAGDVTATVTSFPRGYHAVSVSPGTSAHAVLTYRAPTDPGLYEDRWALVDLATGTITETGVREDIGMEGIAVSATHVAWVEHGSTETSTVVRTRATGETRRITLGDQWTGNLRFGLQGDQLIYGLPGGLTAQAPEPLFALTAYDLKTGAQTKLLDHVTSSAPSPDGVFYARGGTVAHGEGLYRVDAGTGGEAAPSASLVASTGEPTGLALVGHDIPEVIDLSRGGGRNLTWTLSRSNANITGTLRHVRTGKTQELQFGRPTSPEFTSRWGGDLNDSQLTAYNGDYVWVMSASPLNGIGPTLTASGTFKVVRSPAAPHDFNDNGTPDLLARDASGRLWRSDSHGANHEGENKLVGGGWNTYDRIEATGDVGGAPTGDLVARDKDGVLWLYLGKGDGTFTTRSRIGGGWGGYDQIAAGSDLTNDGRSDLLATDKSGVLWLYEGTGDWRAPFAGRTRVGGGWDAYDQLTATGDIGGAASGDLVARDGDGVLWLYLGKGDGTFASRTRIGTGWDVYRYTVGIGDADSDGHPDLFAYTDYGSYYYPGTGDWRAPFGTRESGSLPVMDPAPTSLA</sequence>